<name>S8A5Q8_DACHA</name>
<evidence type="ECO:0000259" key="7">
    <source>
        <dbReference type="Pfam" id="PF20684"/>
    </source>
</evidence>
<sequence>MTSTKVAIASWTIGFCIAAAAVFLKLYTRIRYVNGLEVDDYIAICTLIILGAGMGMIYTMLLLGLQQGEAYWASLPTDKLELLFKCYFISVQLYTYGILFCKLSIIFLYKRITKTSMILPRLNTLLTTLVWICIIFTLIGSLLNFFWCKPLYAFWTAMPFPMMEKYCSMELVEASVYMYSGYNIVTDVCIMIVPYFLFAQARIRSRGQRVALFILFGIGIFVVVSTIIKIVAIAQPKKFQPPELVLWSFVEACVAVFVVCLPSLPPLIWKNSSLINLRWDGEEFFPDEVPQVKLGPLPNTRLFEVFSNIGLERRQTNKSRLSRLRNHSFATSSISKMSNLALSEHS</sequence>
<gene>
    <name evidence="8" type="ORF">H072_10034</name>
</gene>
<dbReference type="PANTHER" id="PTHR33048">
    <property type="entry name" value="PTH11-LIKE INTEGRAL MEMBRANE PROTEIN (AFU_ORTHOLOGUE AFUA_5G11245)"/>
    <property type="match status" value="1"/>
</dbReference>
<feature type="transmembrane region" description="Helical" evidence="6">
    <location>
        <begin position="6"/>
        <end position="28"/>
    </location>
</feature>
<feature type="transmembrane region" description="Helical" evidence="6">
    <location>
        <begin position="175"/>
        <end position="198"/>
    </location>
</feature>
<evidence type="ECO:0000256" key="5">
    <source>
        <dbReference type="ARBA" id="ARBA00038359"/>
    </source>
</evidence>
<dbReference type="OMA" id="THRIHES"/>
<evidence type="ECO:0000256" key="3">
    <source>
        <dbReference type="ARBA" id="ARBA00022989"/>
    </source>
</evidence>
<evidence type="ECO:0000313" key="8">
    <source>
        <dbReference type="EMBL" id="EPS36456.1"/>
    </source>
</evidence>
<dbReference type="STRING" id="1284197.S8A5Q8"/>
<accession>S8A5Q8</accession>
<dbReference type="InterPro" id="IPR049326">
    <property type="entry name" value="Rhodopsin_dom_fungi"/>
</dbReference>
<proteinExistence type="inferred from homology"/>
<dbReference type="InterPro" id="IPR052337">
    <property type="entry name" value="SAT4-like"/>
</dbReference>
<dbReference type="AlphaFoldDB" id="S8A5Q8"/>
<keyword evidence="4 6" id="KW-0472">Membrane</keyword>
<reference evidence="8 9" key="1">
    <citation type="journal article" date="2013" name="PLoS Genet.">
        <title>Genomic mechanisms accounting for the adaptation to parasitism in nematode-trapping fungi.</title>
        <authorList>
            <person name="Meerupati T."/>
            <person name="Andersson K.M."/>
            <person name="Friman E."/>
            <person name="Kumar D."/>
            <person name="Tunlid A."/>
            <person name="Ahren D."/>
        </authorList>
    </citation>
    <scope>NUCLEOTIDE SEQUENCE [LARGE SCALE GENOMIC DNA]</scope>
    <source>
        <strain evidence="8 9">CBS 200.50</strain>
    </source>
</reference>
<keyword evidence="3 6" id="KW-1133">Transmembrane helix</keyword>
<keyword evidence="9" id="KW-1185">Reference proteome</keyword>
<feature type="transmembrane region" description="Helical" evidence="6">
    <location>
        <begin position="244"/>
        <end position="269"/>
    </location>
</feature>
<keyword evidence="2 6" id="KW-0812">Transmembrane</keyword>
<evidence type="ECO:0000256" key="6">
    <source>
        <dbReference type="SAM" id="Phobius"/>
    </source>
</evidence>
<evidence type="ECO:0000256" key="1">
    <source>
        <dbReference type="ARBA" id="ARBA00004141"/>
    </source>
</evidence>
<feature type="transmembrane region" description="Helical" evidence="6">
    <location>
        <begin position="210"/>
        <end position="232"/>
    </location>
</feature>
<feature type="transmembrane region" description="Helical" evidence="6">
    <location>
        <begin position="129"/>
        <end position="155"/>
    </location>
</feature>
<dbReference type="PANTHER" id="PTHR33048:SF123">
    <property type="entry name" value="INTEGRAL MEMBRANE PROTEIN"/>
    <property type="match status" value="1"/>
</dbReference>
<dbReference type="EMBL" id="AQGS01000906">
    <property type="protein sequence ID" value="EPS36456.1"/>
    <property type="molecule type" value="Genomic_DNA"/>
</dbReference>
<comment type="caution">
    <text evidence="8">The sequence shown here is derived from an EMBL/GenBank/DDBJ whole genome shotgun (WGS) entry which is preliminary data.</text>
</comment>
<evidence type="ECO:0000313" key="9">
    <source>
        <dbReference type="Proteomes" id="UP000015100"/>
    </source>
</evidence>
<comment type="subcellular location">
    <subcellularLocation>
        <location evidence="1">Membrane</location>
        <topology evidence="1">Multi-pass membrane protein</topology>
    </subcellularLocation>
</comment>
<organism evidence="8 9">
    <name type="scientific">Dactylellina haptotyla (strain CBS 200.50)</name>
    <name type="common">Nematode-trapping fungus</name>
    <name type="synonym">Monacrosporium haptotylum</name>
    <dbReference type="NCBI Taxonomy" id="1284197"/>
    <lineage>
        <taxon>Eukaryota</taxon>
        <taxon>Fungi</taxon>
        <taxon>Dikarya</taxon>
        <taxon>Ascomycota</taxon>
        <taxon>Pezizomycotina</taxon>
        <taxon>Orbiliomycetes</taxon>
        <taxon>Orbiliales</taxon>
        <taxon>Orbiliaceae</taxon>
        <taxon>Dactylellina</taxon>
    </lineage>
</organism>
<reference evidence="9" key="2">
    <citation type="submission" date="2013-04" db="EMBL/GenBank/DDBJ databases">
        <title>Genomic mechanisms accounting for the adaptation to parasitism in nematode-trapping fungi.</title>
        <authorList>
            <person name="Ahren D.G."/>
        </authorList>
    </citation>
    <scope>NUCLEOTIDE SEQUENCE [LARGE SCALE GENOMIC DNA]</scope>
    <source>
        <strain evidence="9">CBS 200.50</strain>
    </source>
</reference>
<dbReference type="OrthoDB" id="5393606at2759"/>
<evidence type="ECO:0000256" key="4">
    <source>
        <dbReference type="ARBA" id="ARBA00023136"/>
    </source>
</evidence>
<dbReference type="GO" id="GO:0016020">
    <property type="term" value="C:membrane"/>
    <property type="evidence" value="ECO:0007669"/>
    <property type="project" value="UniProtKB-SubCell"/>
</dbReference>
<protein>
    <recommendedName>
        <fullName evidence="7">Rhodopsin domain-containing protein</fullName>
    </recommendedName>
</protein>
<dbReference type="Proteomes" id="UP000015100">
    <property type="component" value="Unassembled WGS sequence"/>
</dbReference>
<feature type="domain" description="Rhodopsin" evidence="7">
    <location>
        <begin position="24"/>
        <end position="268"/>
    </location>
</feature>
<dbReference type="HOGENOM" id="CLU_801728_0_0_1"/>
<dbReference type="Pfam" id="PF20684">
    <property type="entry name" value="Fung_rhodopsin"/>
    <property type="match status" value="1"/>
</dbReference>
<feature type="transmembrane region" description="Helical" evidence="6">
    <location>
        <begin position="82"/>
        <end position="109"/>
    </location>
</feature>
<feature type="transmembrane region" description="Helical" evidence="6">
    <location>
        <begin position="40"/>
        <end position="62"/>
    </location>
</feature>
<comment type="similarity">
    <text evidence="5">Belongs to the SAT4 family.</text>
</comment>
<evidence type="ECO:0000256" key="2">
    <source>
        <dbReference type="ARBA" id="ARBA00022692"/>
    </source>
</evidence>